<comment type="subcellular location">
    <subcellularLocation>
        <location evidence="1 9">Membrane</location>
        <topology evidence="1 9">Single-pass type II membrane protein</topology>
    </subcellularLocation>
</comment>
<keyword evidence="5 9" id="KW-1133">Transmembrane helix</keyword>
<dbReference type="AlphaFoldDB" id="A0AAW0TA77"/>
<sequence>MTIVTKPKTDTKPLVRHDLEGGKCVVVDPSAAAAMDEEAWLSSAARCRVSTATSVCVSITILLIISIGIFGGVYLYRQFKAHEPHFSMQRSHFRGWCGIPYDREELLHPKLPLGGSPAMFGGRINIFKDSTSQEQEKVDDNVEWFSKRMFKEEFELDLEGNDHEEIHVPDFGLRRHSRFIHDFKVNKTGIIDFTSRRCYVMPLDRSHVLPPRSVRDLIDKMWMGYYTVDTQVVRETMHVVGPRVKDYQPLGVYITKSCASYPTYNLERLYIHDVKKRSVDLIGEEREEPVQFAEFAGKNIIHYIILGAEEASQQ</sequence>
<dbReference type="GO" id="GO:0005886">
    <property type="term" value="C:plasma membrane"/>
    <property type="evidence" value="ECO:0007669"/>
    <property type="project" value="UniProtKB-UniRule"/>
</dbReference>
<dbReference type="EMBL" id="JARAKH010000036">
    <property type="protein sequence ID" value="KAK8383850.1"/>
    <property type="molecule type" value="Genomic_DNA"/>
</dbReference>
<dbReference type="Pfam" id="PF04089">
    <property type="entry name" value="BRICHOS"/>
    <property type="match status" value="1"/>
</dbReference>
<keyword evidence="4 9" id="KW-0735">Signal-anchor</keyword>
<reference evidence="11 12" key="1">
    <citation type="submission" date="2023-03" db="EMBL/GenBank/DDBJ databases">
        <title>High-quality genome of Scylla paramamosain provides insights in environmental adaptation.</title>
        <authorList>
            <person name="Zhang L."/>
        </authorList>
    </citation>
    <scope>NUCLEOTIDE SEQUENCE [LARGE SCALE GENOMIC DNA]</scope>
    <source>
        <strain evidence="11">LZ_2023a</strain>
        <tissue evidence="11">Muscle</tissue>
    </source>
</reference>
<dbReference type="GO" id="GO:0001540">
    <property type="term" value="F:amyloid-beta binding"/>
    <property type="evidence" value="ECO:0007669"/>
    <property type="project" value="TreeGrafter"/>
</dbReference>
<keyword evidence="8" id="KW-0325">Glycoprotein</keyword>
<evidence type="ECO:0000313" key="12">
    <source>
        <dbReference type="Proteomes" id="UP001487740"/>
    </source>
</evidence>
<evidence type="ECO:0000256" key="3">
    <source>
        <dbReference type="ARBA" id="ARBA00022692"/>
    </source>
</evidence>
<dbReference type="PANTHER" id="PTHR10962">
    <property type="entry name" value="INTEGRAL TRANSMEMBRANE PROTEIN 2"/>
    <property type="match status" value="1"/>
</dbReference>
<evidence type="ECO:0000256" key="7">
    <source>
        <dbReference type="ARBA" id="ARBA00023157"/>
    </source>
</evidence>
<keyword evidence="6 9" id="KW-0472">Membrane</keyword>
<evidence type="ECO:0000256" key="4">
    <source>
        <dbReference type="ARBA" id="ARBA00022968"/>
    </source>
</evidence>
<comment type="caution">
    <text evidence="11">The sequence shown here is derived from an EMBL/GenBank/DDBJ whole genome shotgun (WGS) entry which is preliminary data.</text>
</comment>
<organism evidence="11 12">
    <name type="scientific">Scylla paramamosain</name>
    <name type="common">Mud crab</name>
    <dbReference type="NCBI Taxonomy" id="85552"/>
    <lineage>
        <taxon>Eukaryota</taxon>
        <taxon>Metazoa</taxon>
        <taxon>Ecdysozoa</taxon>
        <taxon>Arthropoda</taxon>
        <taxon>Crustacea</taxon>
        <taxon>Multicrustacea</taxon>
        <taxon>Malacostraca</taxon>
        <taxon>Eumalacostraca</taxon>
        <taxon>Eucarida</taxon>
        <taxon>Decapoda</taxon>
        <taxon>Pleocyemata</taxon>
        <taxon>Brachyura</taxon>
        <taxon>Eubrachyura</taxon>
        <taxon>Portunoidea</taxon>
        <taxon>Portunidae</taxon>
        <taxon>Portuninae</taxon>
        <taxon>Scylla</taxon>
    </lineage>
</organism>
<evidence type="ECO:0000256" key="8">
    <source>
        <dbReference type="ARBA" id="ARBA00023180"/>
    </source>
</evidence>
<keyword evidence="3 9" id="KW-0812">Transmembrane</keyword>
<keyword evidence="12" id="KW-1185">Reference proteome</keyword>
<protein>
    <recommendedName>
        <fullName evidence="9">Integral membrane protein 2</fullName>
    </recommendedName>
</protein>
<dbReference type="GO" id="GO:0070062">
    <property type="term" value="C:extracellular exosome"/>
    <property type="evidence" value="ECO:0007669"/>
    <property type="project" value="TreeGrafter"/>
</dbReference>
<gene>
    <name evidence="11" type="ORF">O3P69_015945</name>
</gene>
<evidence type="ECO:0000256" key="2">
    <source>
        <dbReference type="ARBA" id="ARBA00006794"/>
    </source>
</evidence>
<name>A0AAW0TA77_SCYPA</name>
<feature type="transmembrane region" description="Helical" evidence="9">
    <location>
        <begin position="52"/>
        <end position="76"/>
    </location>
</feature>
<keyword evidence="7" id="KW-1015">Disulfide bond</keyword>
<dbReference type="InterPro" id="IPR007084">
    <property type="entry name" value="BRICHOS_dom"/>
</dbReference>
<evidence type="ECO:0000256" key="9">
    <source>
        <dbReference type="RuleBase" id="RU367061"/>
    </source>
</evidence>
<keyword evidence="9" id="KW-1003">Cell membrane</keyword>
<dbReference type="GO" id="GO:0042985">
    <property type="term" value="P:negative regulation of amyloid precursor protein biosynthetic process"/>
    <property type="evidence" value="ECO:0007669"/>
    <property type="project" value="TreeGrafter"/>
</dbReference>
<evidence type="ECO:0000313" key="11">
    <source>
        <dbReference type="EMBL" id="KAK8383850.1"/>
    </source>
</evidence>
<dbReference type="Proteomes" id="UP001487740">
    <property type="component" value="Unassembled WGS sequence"/>
</dbReference>
<feature type="domain" description="BRICHOS" evidence="10">
    <location>
        <begin position="171"/>
        <end position="266"/>
    </location>
</feature>
<dbReference type="PROSITE" id="PS50869">
    <property type="entry name" value="BRICHOS"/>
    <property type="match status" value="1"/>
</dbReference>
<evidence type="ECO:0000259" key="10">
    <source>
        <dbReference type="PROSITE" id="PS50869"/>
    </source>
</evidence>
<evidence type="ECO:0000256" key="1">
    <source>
        <dbReference type="ARBA" id="ARBA00004606"/>
    </source>
</evidence>
<proteinExistence type="inferred from homology"/>
<comment type="similarity">
    <text evidence="2 9">Belongs to the ITM2 family.</text>
</comment>
<dbReference type="SMART" id="SM01039">
    <property type="entry name" value="BRICHOS"/>
    <property type="match status" value="1"/>
</dbReference>
<evidence type="ECO:0000256" key="5">
    <source>
        <dbReference type="ARBA" id="ARBA00022989"/>
    </source>
</evidence>
<dbReference type="InterPro" id="IPR040145">
    <property type="entry name" value="ITM2"/>
</dbReference>
<dbReference type="PANTHER" id="PTHR10962:SF1">
    <property type="entry name" value="INTEGRAL MEMBRANE PROTEIN 2"/>
    <property type="match status" value="1"/>
</dbReference>
<evidence type="ECO:0000256" key="6">
    <source>
        <dbReference type="ARBA" id="ARBA00023136"/>
    </source>
</evidence>
<dbReference type="GO" id="GO:0005794">
    <property type="term" value="C:Golgi apparatus"/>
    <property type="evidence" value="ECO:0007669"/>
    <property type="project" value="TreeGrafter"/>
</dbReference>
<accession>A0AAW0TA77</accession>